<reference evidence="1 2" key="1">
    <citation type="journal article" date="2013" name="Genome Announc.">
        <title>Draft Genome Sequence of the Methanotrophic Gammaproteobacterium Methyloglobulus morosus DSM 22980 Strain KoM1.</title>
        <authorList>
            <person name="Poehlein A."/>
            <person name="Deutzmann J.S."/>
            <person name="Daniel R."/>
            <person name="Simeonova D.D."/>
        </authorList>
    </citation>
    <scope>NUCLEOTIDE SEQUENCE [LARGE SCALE GENOMIC DNA]</scope>
    <source>
        <strain evidence="1 2">KoM1</strain>
    </source>
</reference>
<sequence>MLNIILMLIPFAIVVVLVLTSRQPDDFKITRSASISAPASAIFPHVNTLQKWNAWSPWAKLDPDSKSTFEGPEEGVGAKMSWAGNNKVGVGSMTITESRPSEFIQFKLEFQKPMQATNTAEFSFNSEGDQTNITWTMTGTNNFMGKVMNLFMNCDKMVGGQFEKGLADLKKVVEGAK</sequence>
<keyword evidence="2" id="KW-1185">Reference proteome</keyword>
<dbReference type="eggNOG" id="COG3832">
    <property type="taxonomic scope" value="Bacteria"/>
</dbReference>
<dbReference type="EMBL" id="AYLO01000070">
    <property type="protein sequence ID" value="ESS72072.1"/>
    <property type="molecule type" value="Genomic_DNA"/>
</dbReference>
<organism evidence="1 2">
    <name type="scientific">Methyloglobulus morosus KoM1</name>
    <dbReference type="NCBI Taxonomy" id="1116472"/>
    <lineage>
        <taxon>Bacteria</taxon>
        <taxon>Pseudomonadati</taxon>
        <taxon>Pseudomonadota</taxon>
        <taxon>Gammaproteobacteria</taxon>
        <taxon>Methylococcales</taxon>
        <taxon>Methylococcaceae</taxon>
        <taxon>Methyloglobulus</taxon>
    </lineage>
</organism>
<dbReference type="STRING" id="1116472.MGMO_73c00110"/>
<protein>
    <submittedName>
        <fullName evidence="1">Polyketide cyclase/dehydrase</fullName>
    </submittedName>
</protein>
<dbReference type="SUPFAM" id="SSF55961">
    <property type="entry name" value="Bet v1-like"/>
    <property type="match status" value="1"/>
</dbReference>
<dbReference type="InterPro" id="IPR019587">
    <property type="entry name" value="Polyketide_cyclase/dehydratase"/>
</dbReference>
<dbReference type="Pfam" id="PF10604">
    <property type="entry name" value="Polyketide_cyc2"/>
    <property type="match status" value="1"/>
</dbReference>
<dbReference type="AlphaFoldDB" id="V5C0U6"/>
<dbReference type="Gene3D" id="3.30.530.20">
    <property type="match status" value="1"/>
</dbReference>
<proteinExistence type="predicted"/>
<dbReference type="Proteomes" id="UP000017842">
    <property type="component" value="Unassembled WGS sequence"/>
</dbReference>
<dbReference type="RefSeq" id="WP_023494890.1">
    <property type="nucleotide sequence ID" value="NZ_AYLO01000070.1"/>
</dbReference>
<evidence type="ECO:0000313" key="1">
    <source>
        <dbReference type="EMBL" id="ESS72072.1"/>
    </source>
</evidence>
<dbReference type="OrthoDB" id="9807923at2"/>
<dbReference type="CDD" id="cd07818">
    <property type="entry name" value="SRPBCC_1"/>
    <property type="match status" value="1"/>
</dbReference>
<evidence type="ECO:0000313" key="2">
    <source>
        <dbReference type="Proteomes" id="UP000017842"/>
    </source>
</evidence>
<dbReference type="InterPro" id="IPR023393">
    <property type="entry name" value="START-like_dom_sf"/>
</dbReference>
<comment type="caution">
    <text evidence="1">The sequence shown here is derived from an EMBL/GenBank/DDBJ whole genome shotgun (WGS) entry which is preliminary data.</text>
</comment>
<name>V5C0U6_9GAMM</name>
<accession>V5C0U6</accession>
<gene>
    <name evidence="1" type="ORF">MGMO_73c00110</name>
</gene>
<dbReference type="PATRIC" id="fig|1116472.3.peg.2142"/>